<dbReference type="RefSeq" id="WP_336351880.1">
    <property type="nucleotide sequence ID" value="NZ_JAZAQL010000004.1"/>
</dbReference>
<organism evidence="12 13">
    <name type="scientific">Halorubellus litoreus</name>
    <dbReference type="NCBI Taxonomy" id="755308"/>
    <lineage>
        <taxon>Archaea</taxon>
        <taxon>Methanobacteriati</taxon>
        <taxon>Methanobacteriota</taxon>
        <taxon>Stenosarchaea group</taxon>
        <taxon>Halobacteria</taxon>
        <taxon>Halobacteriales</taxon>
        <taxon>Halorubellaceae</taxon>
        <taxon>Halorubellus</taxon>
    </lineage>
</organism>
<evidence type="ECO:0000256" key="10">
    <source>
        <dbReference type="SAM" id="MobiDB-lite"/>
    </source>
</evidence>
<dbReference type="GO" id="GO:0004527">
    <property type="term" value="F:exonuclease activity"/>
    <property type="evidence" value="ECO:0007669"/>
    <property type="project" value="UniProtKB-KW"/>
</dbReference>
<evidence type="ECO:0000256" key="2">
    <source>
        <dbReference type="ARBA" id="ARBA00022741"/>
    </source>
</evidence>
<dbReference type="SUPFAM" id="SSF52540">
    <property type="entry name" value="P-loop containing nucleoside triphosphate hydrolases"/>
    <property type="match status" value="1"/>
</dbReference>
<keyword evidence="1" id="KW-0540">Nuclease</keyword>
<keyword evidence="9" id="KW-0234">DNA repair</keyword>
<dbReference type="InterPro" id="IPR027417">
    <property type="entry name" value="P-loop_NTPase"/>
</dbReference>
<evidence type="ECO:0000256" key="7">
    <source>
        <dbReference type="ARBA" id="ARBA00022840"/>
    </source>
</evidence>
<keyword evidence="4" id="KW-0378">Hydrolase</keyword>
<keyword evidence="2" id="KW-0547">Nucleotide-binding</keyword>
<name>A0ABD5VLL3_9EURY</name>
<evidence type="ECO:0000256" key="1">
    <source>
        <dbReference type="ARBA" id="ARBA00022722"/>
    </source>
</evidence>
<dbReference type="GO" id="GO:0003677">
    <property type="term" value="F:DNA binding"/>
    <property type="evidence" value="ECO:0007669"/>
    <property type="project" value="UniProtKB-KW"/>
</dbReference>
<dbReference type="Gene3D" id="1.10.486.10">
    <property type="entry name" value="PCRA, domain 4"/>
    <property type="match status" value="1"/>
</dbReference>
<evidence type="ECO:0000256" key="4">
    <source>
        <dbReference type="ARBA" id="ARBA00022801"/>
    </source>
</evidence>
<evidence type="ECO:0000313" key="13">
    <source>
        <dbReference type="Proteomes" id="UP001596395"/>
    </source>
</evidence>
<dbReference type="Pfam" id="PF12705">
    <property type="entry name" value="PDDEXK_1"/>
    <property type="match status" value="1"/>
</dbReference>
<dbReference type="AlphaFoldDB" id="A0ABD5VLL3"/>
<accession>A0ABD5VLL3</accession>
<keyword evidence="6" id="KW-0269">Exonuclease</keyword>
<keyword evidence="8" id="KW-0238">DNA-binding</keyword>
<evidence type="ECO:0000256" key="8">
    <source>
        <dbReference type="ARBA" id="ARBA00023125"/>
    </source>
</evidence>
<dbReference type="GO" id="GO:0005524">
    <property type="term" value="F:ATP binding"/>
    <property type="evidence" value="ECO:0007669"/>
    <property type="project" value="UniProtKB-KW"/>
</dbReference>
<keyword evidence="13" id="KW-1185">Reference proteome</keyword>
<keyword evidence="3" id="KW-0227">DNA damage</keyword>
<dbReference type="EMBL" id="JBHSXN010000004">
    <property type="protein sequence ID" value="MFC6954942.1"/>
    <property type="molecule type" value="Genomic_DNA"/>
</dbReference>
<gene>
    <name evidence="12" type="ORF">ACFQGB_18910</name>
</gene>
<dbReference type="Gene3D" id="3.90.320.10">
    <property type="match status" value="1"/>
</dbReference>
<dbReference type="Gene3D" id="3.40.50.300">
    <property type="entry name" value="P-loop containing nucleotide triphosphate hydrolases"/>
    <property type="match status" value="1"/>
</dbReference>
<protein>
    <submittedName>
        <fullName evidence="12">PD-(D/E)XK nuclease family protein</fullName>
    </submittedName>
</protein>
<feature type="region of interest" description="Disordered" evidence="10">
    <location>
        <begin position="616"/>
        <end position="641"/>
    </location>
</feature>
<dbReference type="PROSITE" id="PS51217">
    <property type="entry name" value="UVRD_HELICASE_CTER"/>
    <property type="match status" value="1"/>
</dbReference>
<dbReference type="GO" id="GO:0006281">
    <property type="term" value="P:DNA repair"/>
    <property type="evidence" value="ECO:0007669"/>
    <property type="project" value="UniProtKB-KW"/>
</dbReference>
<reference evidence="12 13" key="1">
    <citation type="journal article" date="2019" name="Int. J. Syst. Evol. Microbiol.">
        <title>The Global Catalogue of Microorganisms (GCM) 10K type strain sequencing project: providing services to taxonomists for standard genome sequencing and annotation.</title>
        <authorList>
            <consortium name="The Broad Institute Genomics Platform"/>
            <consortium name="The Broad Institute Genome Sequencing Center for Infectious Disease"/>
            <person name="Wu L."/>
            <person name="Ma J."/>
        </authorList>
    </citation>
    <scope>NUCLEOTIDE SEQUENCE [LARGE SCALE GENOMIC DNA]</scope>
    <source>
        <strain evidence="12 13">GX26</strain>
    </source>
</reference>
<dbReference type="Proteomes" id="UP001596395">
    <property type="component" value="Unassembled WGS sequence"/>
</dbReference>
<feature type="compositionally biased region" description="Polar residues" evidence="10">
    <location>
        <begin position="618"/>
        <end position="632"/>
    </location>
</feature>
<dbReference type="InterPro" id="IPR011604">
    <property type="entry name" value="PDDEXK-like_dom_sf"/>
</dbReference>
<evidence type="ECO:0000256" key="3">
    <source>
        <dbReference type="ARBA" id="ARBA00022763"/>
    </source>
</evidence>
<evidence type="ECO:0000256" key="9">
    <source>
        <dbReference type="ARBA" id="ARBA00023204"/>
    </source>
</evidence>
<keyword evidence="5" id="KW-0347">Helicase</keyword>
<dbReference type="GO" id="GO:0004386">
    <property type="term" value="F:helicase activity"/>
    <property type="evidence" value="ECO:0007669"/>
    <property type="project" value="UniProtKB-KW"/>
</dbReference>
<proteinExistence type="predicted"/>
<evidence type="ECO:0000313" key="12">
    <source>
        <dbReference type="EMBL" id="MFC6954942.1"/>
    </source>
</evidence>
<feature type="domain" description="UvrD-like helicase C-terminal" evidence="11">
    <location>
        <begin position="197"/>
        <end position="465"/>
    </location>
</feature>
<keyword evidence="7" id="KW-0067">ATP-binding</keyword>
<evidence type="ECO:0000256" key="5">
    <source>
        <dbReference type="ARBA" id="ARBA00022806"/>
    </source>
</evidence>
<comment type="caution">
    <text evidence="12">The sequence shown here is derived from an EMBL/GenBank/DDBJ whole genome shotgun (WGS) entry which is preliminary data.</text>
</comment>
<evidence type="ECO:0000256" key="6">
    <source>
        <dbReference type="ARBA" id="ARBA00022839"/>
    </source>
</evidence>
<sequence length="1019" mass="111608">MDQVYDRSTIASQATHFTRPHHRQAVETALHTLQSDHRFAPPADPMSTGHLTELDDLLTLTEFAGLHSPTAIADRLQTEGLPELATDLEALKTAFETARSSFTDTIDRSLRSERYAHVTSQTPADYLSHVDVVIVGQFSRLSPVEAELLEWLTADRPTYAISTRFTEATPTGTDRTLQDLWHTYTTRLDLTPHRVSDNTATAPPLDPTVFGRLYHPTTRDPVPVGDGVELVAPMDVGHEARHILRRVQSLVTTEAVPPGDIGIVMTDPGTYLEPLAAAAAERELPLRYTHDRDLDNTRPGAAMFDLLAFLTDPADPTALAAVLTSPCTDLTSHEPALDAITLGETLQAAIAENAVAELDADATALVTELQEQASAVAAGSIEDLQSIRQTFGLEPEDEDAASEVGAAAWETVERTIDVVTARPMLESRPHWVQALRRAFANATVSTTHGPKHASVDLVGVLDETERTFEHVYIAGLTQAHYPSGGRRLAFTRRLNEAHRDFDRTNPDQRADHRIASLITSAQTATLTRPRTREDGSEYIPAGLLQELRRHTTLKSTSVDEYDHLTSEAAPSEQIGSSSDTWRALAVLGGESRDALTTAHTSTQDVLTTYLSQDEAAARSSTVSRGVDTATSRARSKPGARNGWLESETVGLLKDDSDGAMSPSEIETYAACGFKHYASYLLDLEREDEDTTSADQGTIVHDILDEFYTTLQGEDDTPIDLSTHDPETLEAHLFEVATSVLSDVDDPDAVTDRWKRSLLAGLASDAVNPYYNPWGMAEPVAGTLASFLAEERTLRGVTDAMTEPLTTQPAYFERYLQATIDGVDLHGKVDRVDVTPDGEFVVRDYKTGYTPGADEVLDGLAFQLPVYLLLATADLEHTPLGGTYYQLAGPNNVSSYSTVLASAETAVWHKHGGSPLRRHNTPRLETQEAFTEFLTETIPERITRIIENINRGYFHPTVNDPDAAGCSYCEYSEICDVRSDRRHAFIDKLDARPEEDVYVPVAARGEEYEPTTESLDGGDA</sequence>
<dbReference type="InterPro" id="IPR038726">
    <property type="entry name" value="PDDEXK_AddAB-type"/>
</dbReference>
<dbReference type="InterPro" id="IPR014017">
    <property type="entry name" value="DNA_helicase_UvrD-like_C"/>
</dbReference>
<evidence type="ECO:0000259" key="11">
    <source>
        <dbReference type="PROSITE" id="PS51217"/>
    </source>
</evidence>